<evidence type="ECO:0000256" key="4">
    <source>
        <dbReference type="ARBA" id="ARBA00023235"/>
    </source>
</evidence>
<dbReference type="InterPro" id="IPR051053">
    <property type="entry name" value="ECH/Chromodomain_protein"/>
</dbReference>
<organism evidence="5 6">
    <name type="scientific">Shimia litoralis</name>
    <dbReference type="NCBI Taxonomy" id="420403"/>
    <lineage>
        <taxon>Bacteria</taxon>
        <taxon>Pseudomonadati</taxon>
        <taxon>Pseudomonadota</taxon>
        <taxon>Alphaproteobacteria</taxon>
        <taxon>Rhodobacterales</taxon>
        <taxon>Roseobacteraceae</taxon>
    </lineage>
</organism>
<dbReference type="PANTHER" id="PTHR43684">
    <property type="match status" value="1"/>
</dbReference>
<evidence type="ECO:0000313" key="6">
    <source>
        <dbReference type="Proteomes" id="UP000306575"/>
    </source>
</evidence>
<dbReference type="InterPro" id="IPR001753">
    <property type="entry name" value="Enoyl-CoA_hydra/iso"/>
</dbReference>
<proteinExistence type="inferred from homology"/>
<keyword evidence="6" id="KW-1185">Reference proteome</keyword>
<dbReference type="AlphaFoldDB" id="A0A4U7MYY2"/>
<dbReference type="Gene3D" id="3.90.226.10">
    <property type="entry name" value="2-enoyl-CoA Hydratase, Chain A, domain 1"/>
    <property type="match status" value="1"/>
</dbReference>
<dbReference type="EMBL" id="SULI01000018">
    <property type="protein sequence ID" value="TKZ18016.1"/>
    <property type="molecule type" value="Genomic_DNA"/>
</dbReference>
<dbReference type="PANTHER" id="PTHR43684:SF1">
    <property type="entry name" value="ENOYL-COA DELTA ISOMERASE 2"/>
    <property type="match status" value="1"/>
</dbReference>
<dbReference type="SUPFAM" id="SSF52096">
    <property type="entry name" value="ClpP/crotonase"/>
    <property type="match status" value="1"/>
</dbReference>
<dbReference type="InterPro" id="IPR014748">
    <property type="entry name" value="Enoyl-CoA_hydra_C"/>
</dbReference>
<name>A0A4U7MYY2_9RHOB</name>
<comment type="caution">
    <text evidence="5">The sequence shown here is derived from an EMBL/GenBank/DDBJ whole genome shotgun (WGS) entry which is preliminary data.</text>
</comment>
<keyword evidence="4 5" id="KW-0413">Isomerase</keyword>
<comment type="similarity">
    <text evidence="2">Belongs to the enoyl-CoA hydratase/isomerase family.</text>
</comment>
<dbReference type="Proteomes" id="UP000306575">
    <property type="component" value="Unassembled WGS sequence"/>
</dbReference>
<dbReference type="Gene3D" id="1.10.12.10">
    <property type="entry name" value="Lyase 2-enoyl-coa Hydratase, Chain A, domain 2"/>
    <property type="match status" value="1"/>
</dbReference>
<comment type="subcellular location">
    <subcellularLocation>
        <location evidence="1">Peroxisome</location>
    </subcellularLocation>
</comment>
<dbReference type="GO" id="GO:0004165">
    <property type="term" value="F:delta(3)-delta(2)-enoyl-CoA isomerase activity"/>
    <property type="evidence" value="ECO:0007669"/>
    <property type="project" value="UniProtKB-ARBA"/>
</dbReference>
<dbReference type="OrthoDB" id="9777711at2"/>
<protein>
    <submittedName>
        <fullName evidence="5">Enoyl-CoA hydratase/isomerase family protein</fullName>
    </submittedName>
</protein>
<keyword evidence="3" id="KW-0576">Peroxisome</keyword>
<dbReference type="CDD" id="cd06558">
    <property type="entry name" value="crotonase-like"/>
    <property type="match status" value="1"/>
</dbReference>
<sequence>MAFGLSNPLFYDFDAVEAASGGTQMTQEPNVKYSVDGKVATIQLNRAKAMNAMNTEVRQEILTAQAKAEADDAVRVVILTGSGTSFTSGTDLKELGDFATRKGMFDISVRDYKPIIDAITQSPKIYIAAINGVAGGVGLSIALSTDLAVMGESATCFAPFSNIGLVPDGGLSWLLLQHMGSKRAFAAIAQADMIDAATCRELGLVNKVVPDEDLRAEAAEWAAMLAERAPLSLSYAKKIMRAAHTQSHEQIALMESEYQMKCANSEDSGNAISAFFTKQKPVFKGR</sequence>
<dbReference type="InterPro" id="IPR029045">
    <property type="entry name" value="ClpP/crotonase-like_dom_sf"/>
</dbReference>
<evidence type="ECO:0000256" key="3">
    <source>
        <dbReference type="ARBA" id="ARBA00023140"/>
    </source>
</evidence>
<reference evidence="5 6" key="1">
    <citation type="submission" date="2019-04" db="EMBL/GenBank/DDBJ databases">
        <title>Genome sequence of Pelagicola litoralis CL-ES2.</title>
        <authorList>
            <person name="Cao J."/>
        </authorList>
    </citation>
    <scope>NUCLEOTIDE SEQUENCE [LARGE SCALE GENOMIC DNA]</scope>
    <source>
        <strain evidence="5 6">CL-ES2</strain>
    </source>
</reference>
<gene>
    <name evidence="5" type="ORF">FAP39_13145</name>
</gene>
<evidence type="ECO:0000256" key="1">
    <source>
        <dbReference type="ARBA" id="ARBA00004275"/>
    </source>
</evidence>
<accession>A0A4U7MYY2</accession>
<evidence type="ECO:0000256" key="2">
    <source>
        <dbReference type="ARBA" id="ARBA00005254"/>
    </source>
</evidence>
<evidence type="ECO:0000313" key="5">
    <source>
        <dbReference type="EMBL" id="TKZ18016.1"/>
    </source>
</evidence>
<dbReference type="Pfam" id="PF00378">
    <property type="entry name" value="ECH_1"/>
    <property type="match status" value="1"/>
</dbReference>